<name>A0A0Q3P559_SETIT</name>
<dbReference type="EnsemblPlants" id="KQL01504">
    <property type="protein sequence ID" value="KQL01504"/>
    <property type="gene ID" value="SETIT_014492mg"/>
</dbReference>
<dbReference type="AlphaFoldDB" id="A0A0Q3P559"/>
<evidence type="ECO:0000313" key="2">
    <source>
        <dbReference type="Proteomes" id="UP000004995"/>
    </source>
</evidence>
<dbReference type="EMBL" id="AGNK02003750">
    <property type="status" value="NOT_ANNOTATED_CDS"/>
    <property type="molecule type" value="Genomic_DNA"/>
</dbReference>
<accession>A0A0Q3P559</accession>
<organism evidence="1 2">
    <name type="scientific">Setaria italica</name>
    <name type="common">Foxtail millet</name>
    <name type="synonym">Panicum italicum</name>
    <dbReference type="NCBI Taxonomy" id="4555"/>
    <lineage>
        <taxon>Eukaryota</taxon>
        <taxon>Viridiplantae</taxon>
        <taxon>Streptophyta</taxon>
        <taxon>Embryophyta</taxon>
        <taxon>Tracheophyta</taxon>
        <taxon>Spermatophyta</taxon>
        <taxon>Magnoliopsida</taxon>
        <taxon>Liliopsida</taxon>
        <taxon>Poales</taxon>
        <taxon>Poaceae</taxon>
        <taxon>PACMAD clade</taxon>
        <taxon>Panicoideae</taxon>
        <taxon>Panicodae</taxon>
        <taxon>Paniceae</taxon>
        <taxon>Cenchrinae</taxon>
        <taxon>Setaria</taxon>
    </lineage>
</organism>
<sequence>AIPRRRRRSASPASAARSIDDLRRPDLCSCRACLSPGRFAAWLEKGARGLERCRPFISRAQVPPADLSLSFADSSQSAPIRRPPQALRPKVVRLEVPQVHCGARSRRPTAGSRTDPARTGPAAPCYDVLIGWLFIGGSD</sequence>
<evidence type="ECO:0000313" key="1">
    <source>
        <dbReference type="EnsemblPlants" id="KQL01504"/>
    </source>
</evidence>
<proteinExistence type="predicted"/>
<reference evidence="2" key="1">
    <citation type="journal article" date="2012" name="Nat. Biotechnol.">
        <title>Reference genome sequence of the model plant Setaria.</title>
        <authorList>
            <person name="Bennetzen J.L."/>
            <person name="Schmutz J."/>
            <person name="Wang H."/>
            <person name="Percifield R."/>
            <person name="Hawkins J."/>
            <person name="Pontaroli A.C."/>
            <person name="Estep M."/>
            <person name="Feng L."/>
            <person name="Vaughn J.N."/>
            <person name="Grimwood J."/>
            <person name="Jenkins J."/>
            <person name="Barry K."/>
            <person name="Lindquist E."/>
            <person name="Hellsten U."/>
            <person name="Deshpande S."/>
            <person name="Wang X."/>
            <person name="Wu X."/>
            <person name="Mitros T."/>
            <person name="Triplett J."/>
            <person name="Yang X."/>
            <person name="Ye C.Y."/>
            <person name="Mauro-Herrera M."/>
            <person name="Wang L."/>
            <person name="Li P."/>
            <person name="Sharma M."/>
            <person name="Sharma R."/>
            <person name="Ronald P.C."/>
            <person name="Panaud O."/>
            <person name="Kellogg E.A."/>
            <person name="Brutnell T.P."/>
            <person name="Doust A.N."/>
            <person name="Tuskan G.A."/>
            <person name="Rokhsar D."/>
            <person name="Devos K.M."/>
        </authorList>
    </citation>
    <scope>NUCLEOTIDE SEQUENCE [LARGE SCALE GENOMIC DNA]</scope>
    <source>
        <strain evidence="2">cv. Yugu1</strain>
    </source>
</reference>
<dbReference type="InParanoid" id="A0A0Q3P559"/>
<dbReference type="Gramene" id="KQL01504">
    <property type="protein sequence ID" value="KQL01504"/>
    <property type="gene ID" value="SETIT_014492mg"/>
</dbReference>
<protein>
    <submittedName>
        <fullName evidence="1">Uncharacterized protein</fullName>
    </submittedName>
</protein>
<keyword evidence="2" id="KW-1185">Reference proteome</keyword>
<dbReference type="Proteomes" id="UP000004995">
    <property type="component" value="Unassembled WGS sequence"/>
</dbReference>
<reference evidence="1" key="2">
    <citation type="submission" date="2018-08" db="UniProtKB">
        <authorList>
            <consortium name="EnsemblPlants"/>
        </authorList>
    </citation>
    <scope>IDENTIFICATION</scope>
    <source>
        <strain evidence="1">Yugu1</strain>
    </source>
</reference>